<feature type="compositionally biased region" description="Basic residues" evidence="1">
    <location>
        <begin position="15"/>
        <end position="27"/>
    </location>
</feature>
<dbReference type="Pfam" id="PF14681">
    <property type="entry name" value="UPRTase"/>
    <property type="match status" value="1"/>
</dbReference>
<evidence type="ECO:0000313" key="3">
    <source>
        <dbReference type="EMBL" id="EGZ23002.1"/>
    </source>
</evidence>
<dbReference type="RefSeq" id="XP_009518290.1">
    <property type="nucleotide sequence ID" value="XM_009519995.1"/>
</dbReference>
<dbReference type="AlphaFoldDB" id="G4YSI6"/>
<accession>G4YSI6</accession>
<dbReference type="STRING" id="1094619.G4YSI6"/>
<evidence type="ECO:0000313" key="4">
    <source>
        <dbReference type="Proteomes" id="UP000002640"/>
    </source>
</evidence>
<feature type="non-terminal residue" evidence="3">
    <location>
        <position position="1"/>
    </location>
</feature>
<dbReference type="SMR" id="G4YSI6"/>
<dbReference type="EMBL" id="JH159152">
    <property type="protein sequence ID" value="EGZ23002.1"/>
    <property type="molecule type" value="Genomic_DNA"/>
</dbReference>
<dbReference type="InterPro" id="IPR000836">
    <property type="entry name" value="PRTase_dom"/>
</dbReference>
<proteinExistence type="predicted"/>
<dbReference type="KEGG" id="psoj:PHYSODRAFT_383064"/>
<dbReference type="Gene3D" id="3.40.50.2020">
    <property type="match status" value="1"/>
</dbReference>
<dbReference type="Proteomes" id="UP000002640">
    <property type="component" value="Unassembled WGS sequence"/>
</dbReference>
<dbReference type="InterPro" id="IPR029057">
    <property type="entry name" value="PRTase-like"/>
</dbReference>
<organism evidence="3 4">
    <name type="scientific">Phytophthora sojae (strain P6497)</name>
    <name type="common">Soybean stem and root rot agent</name>
    <name type="synonym">Phytophthora megasperma f. sp. glycines</name>
    <dbReference type="NCBI Taxonomy" id="1094619"/>
    <lineage>
        <taxon>Eukaryota</taxon>
        <taxon>Sar</taxon>
        <taxon>Stramenopiles</taxon>
        <taxon>Oomycota</taxon>
        <taxon>Peronosporomycetes</taxon>
        <taxon>Peronosporales</taxon>
        <taxon>Peronosporaceae</taxon>
        <taxon>Phytophthora</taxon>
    </lineage>
</organism>
<name>G4YSI6_PHYSP</name>
<dbReference type="InParanoid" id="G4YSI6"/>
<feature type="non-terminal residue" evidence="3">
    <location>
        <position position="334"/>
    </location>
</feature>
<dbReference type="GeneID" id="20650811"/>
<dbReference type="SUPFAM" id="SSF46689">
    <property type="entry name" value="Homeodomain-like"/>
    <property type="match status" value="1"/>
</dbReference>
<dbReference type="InterPro" id="IPR009057">
    <property type="entry name" value="Homeodomain-like_sf"/>
</dbReference>
<evidence type="ECO:0000256" key="1">
    <source>
        <dbReference type="SAM" id="MobiDB-lite"/>
    </source>
</evidence>
<feature type="domain" description="Phosphoribosyltransferase" evidence="2">
    <location>
        <begin position="131"/>
        <end position="332"/>
    </location>
</feature>
<feature type="region of interest" description="Disordered" evidence="1">
    <location>
        <begin position="1"/>
        <end position="58"/>
    </location>
</feature>
<dbReference type="SUPFAM" id="SSF53271">
    <property type="entry name" value="PRTase-like"/>
    <property type="match status" value="1"/>
</dbReference>
<protein>
    <recommendedName>
        <fullName evidence="2">Phosphoribosyltransferase domain-containing protein</fullName>
    </recommendedName>
</protein>
<reference evidence="3 4" key="1">
    <citation type="journal article" date="2006" name="Science">
        <title>Phytophthora genome sequences uncover evolutionary origins and mechanisms of pathogenesis.</title>
        <authorList>
            <person name="Tyler B.M."/>
            <person name="Tripathy S."/>
            <person name="Zhang X."/>
            <person name="Dehal P."/>
            <person name="Jiang R.H."/>
            <person name="Aerts A."/>
            <person name="Arredondo F.D."/>
            <person name="Baxter L."/>
            <person name="Bensasson D."/>
            <person name="Beynon J.L."/>
            <person name="Chapman J."/>
            <person name="Damasceno C.M."/>
            <person name="Dorrance A.E."/>
            <person name="Dou D."/>
            <person name="Dickerman A.W."/>
            <person name="Dubchak I.L."/>
            <person name="Garbelotto M."/>
            <person name="Gijzen M."/>
            <person name="Gordon S.G."/>
            <person name="Govers F."/>
            <person name="Grunwald N.J."/>
            <person name="Huang W."/>
            <person name="Ivors K.L."/>
            <person name="Jones R.W."/>
            <person name="Kamoun S."/>
            <person name="Krampis K."/>
            <person name="Lamour K.H."/>
            <person name="Lee M.K."/>
            <person name="McDonald W.H."/>
            <person name="Medina M."/>
            <person name="Meijer H.J."/>
            <person name="Nordberg E.K."/>
            <person name="Maclean D.J."/>
            <person name="Ospina-Giraldo M.D."/>
            <person name="Morris P.F."/>
            <person name="Phuntumart V."/>
            <person name="Putnam N.H."/>
            <person name="Rash S."/>
            <person name="Rose J.K."/>
            <person name="Sakihama Y."/>
            <person name="Salamov A.A."/>
            <person name="Savidor A."/>
            <person name="Scheuring C.F."/>
            <person name="Smith B.M."/>
            <person name="Sobral B.W."/>
            <person name="Terry A."/>
            <person name="Torto-Alalibo T.A."/>
            <person name="Win J."/>
            <person name="Xu Z."/>
            <person name="Zhang H."/>
            <person name="Grigoriev I.V."/>
            <person name="Rokhsar D.S."/>
            <person name="Boore J.L."/>
        </authorList>
    </citation>
    <scope>NUCLEOTIDE SEQUENCE [LARGE SCALE GENOMIC DNA]</scope>
    <source>
        <strain evidence="3 4">P6497</strain>
    </source>
</reference>
<gene>
    <name evidence="3" type="ORF">PHYSODRAFT_383064</name>
</gene>
<keyword evidence="4" id="KW-1185">Reference proteome</keyword>
<sequence>PENQNNIQGVATRASPRRSVRTARTPKHQNGEEQEENDGDSSPWSSSTDNKKTRKRPHYLSHEIRCQIIERIAGGEQQAALAREFGVTRAAVCHIQKHRFEILSRPVPQQARDEDAIGSGSAQQLVHEVRTPSMFLLLTTLRDRRSDAPTFRRAAGRAIMILIEDVLGQLDARAVEVVTASGHIAPGLERRSPLCAVTIGDEGFPFSMLFHQFEVDAAQGYIHVNRAVDQRGRRYWCLEDVDLPASIASCKVLLFAATCSTGERECKAIEARELGRGEAYITLVSIVCASDAIVAVCNRYPQVRIVTAAIDNSVDPHTEDVVPGIGNFIARYNG</sequence>
<evidence type="ECO:0000259" key="2">
    <source>
        <dbReference type="Pfam" id="PF14681"/>
    </source>
</evidence>
<dbReference type="Gene3D" id="1.10.10.60">
    <property type="entry name" value="Homeodomain-like"/>
    <property type="match status" value="1"/>
</dbReference>